<evidence type="ECO:0000313" key="2">
    <source>
        <dbReference type="EMBL" id="ACO45660.2"/>
    </source>
</evidence>
<dbReference type="SUPFAM" id="SSF52540">
    <property type="entry name" value="P-loop containing nucleoside triphosphate hydrolases"/>
    <property type="match status" value="1"/>
</dbReference>
<protein>
    <recommendedName>
        <fullName evidence="4">ATPase</fullName>
    </recommendedName>
</protein>
<dbReference type="AlphaFoldDB" id="C1D1D6"/>
<dbReference type="Proteomes" id="UP000002208">
    <property type="component" value="Chromosome"/>
</dbReference>
<dbReference type="HOGENOM" id="CLU_1150789_0_0_0"/>
<dbReference type="Gene3D" id="3.40.50.300">
    <property type="entry name" value="P-loop containing nucleotide triphosphate hydrolases"/>
    <property type="match status" value="1"/>
</dbReference>
<sequence length="269" mass="28802">MTDPAPLPFLRTTPTPPESPWAPLGSLPLTVLVGVTGVGKSTALQALQEVRPGLRILPDRREVTDAVMIWPLAGGPVTDREQRFRLTAEYRAANPGGMAQALGSLQADTTHWGTSPVFDGLRGLDEVQYAAMTFPAWRFVALGAPDAVRVRRLLGRADAFDRVKGGAPASDVRSSLSAIPGVEAVFSSRELEELAALTAEGHSPAEIVAKARIVVSERRNYDPQAAEAFLRTLPGERALLLDTVALNPAEVAQAVRQWALQSTSPEAQE</sequence>
<name>C1D1D6_DEIDV</name>
<feature type="region of interest" description="Disordered" evidence="1">
    <location>
        <begin position="1"/>
        <end position="21"/>
    </location>
</feature>
<proteinExistence type="predicted"/>
<evidence type="ECO:0000313" key="3">
    <source>
        <dbReference type="Proteomes" id="UP000002208"/>
    </source>
</evidence>
<evidence type="ECO:0008006" key="4">
    <source>
        <dbReference type="Google" id="ProtNLM"/>
    </source>
</evidence>
<dbReference type="eggNOG" id="COG0237">
    <property type="taxonomic scope" value="Bacteria"/>
</dbReference>
<accession>C1D1D6</accession>
<dbReference type="PaxDb" id="546414-Deide_07960"/>
<gene>
    <name evidence="2" type="ordered locus">Deide_07960</name>
</gene>
<reference evidence="2 3" key="1">
    <citation type="journal article" date="2009" name="PLoS Genet.">
        <title>Alliance of proteomics and genomics to unravel the specificities of Sahara bacterium Deinococcus deserti.</title>
        <authorList>
            <person name="de Groot A."/>
            <person name="Dulermo R."/>
            <person name="Ortet P."/>
            <person name="Blanchard L."/>
            <person name="Guerin P."/>
            <person name="Fernandez B."/>
            <person name="Vacherie B."/>
            <person name="Dossat C."/>
            <person name="Jolivet E."/>
            <person name="Siguier P."/>
            <person name="Chandler M."/>
            <person name="Barakat M."/>
            <person name="Dedieu A."/>
            <person name="Barbe V."/>
            <person name="Heulin T."/>
            <person name="Sommer S."/>
            <person name="Achouak W."/>
            <person name="Armengaud J."/>
        </authorList>
    </citation>
    <scope>NUCLEOTIDE SEQUENCE [LARGE SCALE GENOMIC DNA]</scope>
    <source>
        <strain evidence="3">DSM 17065 / CIP 109153 / LMG 22923 / VCD115</strain>
    </source>
</reference>
<evidence type="ECO:0000256" key="1">
    <source>
        <dbReference type="SAM" id="MobiDB-lite"/>
    </source>
</evidence>
<organism evidence="2 3">
    <name type="scientific">Deinococcus deserti (strain DSM 17065 / CIP 109153 / LMG 22923 / VCD115)</name>
    <dbReference type="NCBI Taxonomy" id="546414"/>
    <lineage>
        <taxon>Bacteria</taxon>
        <taxon>Thermotogati</taxon>
        <taxon>Deinococcota</taxon>
        <taxon>Deinococci</taxon>
        <taxon>Deinococcales</taxon>
        <taxon>Deinococcaceae</taxon>
        <taxon>Deinococcus</taxon>
    </lineage>
</organism>
<dbReference type="STRING" id="546414.Deide_07960"/>
<keyword evidence="3" id="KW-1185">Reference proteome</keyword>
<dbReference type="KEGG" id="ddr:Deide_07960"/>
<dbReference type="EMBL" id="CP001114">
    <property type="protein sequence ID" value="ACO45660.2"/>
    <property type="molecule type" value="Genomic_DNA"/>
</dbReference>
<dbReference type="OrthoDB" id="64528at2"/>
<dbReference type="InterPro" id="IPR027417">
    <property type="entry name" value="P-loop_NTPase"/>
</dbReference>
<dbReference type="RefSeq" id="WP_012692783.1">
    <property type="nucleotide sequence ID" value="NC_012526.1"/>
</dbReference>